<evidence type="ECO:0000256" key="3">
    <source>
        <dbReference type="PROSITE-ProRule" id="PRU00176"/>
    </source>
</evidence>
<dbReference type="AlphaFoldDB" id="A0A8X8XFN7"/>
<evidence type="ECO:0000259" key="5">
    <source>
        <dbReference type="PROSITE" id="PS50102"/>
    </source>
</evidence>
<evidence type="ECO:0000313" key="7">
    <source>
        <dbReference type="Proteomes" id="UP000298416"/>
    </source>
</evidence>
<protein>
    <recommendedName>
        <fullName evidence="5">RRM domain-containing protein</fullName>
    </recommendedName>
</protein>
<feature type="domain" description="RRM" evidence="5">
    <location>
        <begin position="106"/>
        <end position="183"/>
    </location>
</feature>
<dbReference type="GO" id="GO:0006417">
    <property type="term" value="P:regulation of translation"/>
    <property type="evidence" value="ECO:0007669"/>
    <property type="project" value="TreeGrafter"/>
</dbReference>
<dbReference type="EMBL" id="PNBA02000010">
    <property type="protein sequence ID" value="KAG6411714.1"/>
    <property type="molecule type" value="Genomic_DNA"/>
</dbReference>
<name>A0A8X8XFN7_SALSN</name>
<dbReference type="Proteomes" id="UP000298416">
    <property type="component" value="Unassembled WGS sequence"/>
</dbReference>
<dbReference type="InterPro" id="IPR000504">
    <property type="entry name" value="RRM_dom"/>
</dbReference>
<dbReference type="Gene3D" id="3.30.70.330">
    <property type="match status" value="2"/>
</dbReference>
<dbReference type="InterPro" id="IPR012677">
    <property type="entry name" value="Nucleotide-bd_a/b_plait_sf"/>
</dbReference>
<dbReference type="FunFam" id="3.30.70.330:FF:000102">
    <property type="entry name" value="Heterogeneous nuclear ribonucleoprotein 1"/>
    <property type="match status" value="1"/>
</dbReference>
<sequence>MEVDQGKLFIGGISWDTNEDCLKEYFETYGDVAEAVIMRDRTTGRARGFGFVVYADPTVAERVVKEKHMIDGRTVEAKKAIPRDDQNLINRNSGSMEGSPGPGRTKKIFVGGLASTVTENDFKTYFDQFGTITDVVVMYDHNTQRQRGFGFITYDSEEAVDMVLHKTFHELNGKMVEIKRAVPKELSPGPSRSPPVGYNYGFTRPSSFMNNYAQGYNLSPVGGYGVRMDGRYSPLASARAGFSHFGSPAYGLGVNMVQRLGGGFGGGSNFNSNLGYGRVLNPYFASNQSRYNTPIGFNTSNSRGESFLNSSPRSVWGNDGLNASPNSAASASYFGSGSGGFGVFGNNGTNWGTSPVTGSLGGGSSGYNGGNFVYRGGDNNYSVGAGGFGRNTGTGVATTSSFPASTGDYEGSYGDFYRSGSVYSDPTWQTASSELDNSNSFGYGLGNPEDVAAKDSEDYVVGYDLPTRQSSRANPCLHLLQGLLLRKLQWYEDNVGDEIFEKLRGVNFRTYPSQVYTNRYISHVITERTNRDVGLKHKCQGDFVKGLENIRINILVEMCIRLREKDQYEL</sequence>
<dbReference type="PROSITE" id="PS50102">
    <property type="entry name" value="RRM"/>
    <property type="match status" value="2"/>
</dbReference>
<keyword evidence="2 3" id="KW-0694">RNA-binding</keyword>
<keyword evidence="7" id="KW-1185">Reference proteome</keyword>
<dbReference type="CDD" id="cd12330">
    <property type="entry name" value="RRM2_Hrp1p"/>
    <property type="match status" value="1"/>
</dbReference>
<reference evidence="6" key="1">
    <citation type="submission" date="2018-01" db="EMBL/GenBank/DDBJ databases">
        <authorList>
            <person name="Mao J.F."/>
        </authorList>
    </citation>
    <scope>NUCLEOTIDE SEQUENCE</scope>
    <source>
        <strain evidence="6">Huo1</strain>
        <tissue evidence="6">Leaf</tissue>
    </source>
</reference>
<reference evidence="6" key="2">
    <citation type="submission" date="2020-08" db="EMBL/GenBank/DDBJ databases">
        <title>Plant Genome Project.</title>
        <authorList>
            <person name="Zhang R.-G."/>
        </authorList>
    </citation>
    <scope>NUCLEOTIDE SEQUENCE</scope>
    <source>
        <strain evidence="6">Huo1</strain>
        <tissue evidence="6">Leaf</tissue>
    </source>
</reference>
<evidence type="ECO:0000313" key="6">
    <source>
        <dbReference type="EMBL" id="KAG6411714.1"/>
    </source>
</evidence>
<dbReference type="InterPro" id="IPR035979">
    <property type="entry name" value="RBD_domain_sf"/>
</dbReference>
<evidence type="ECO:0000256" key="2">
    <source>
        <dbReference type="ARBA" id="ARBA00022884"/>
    </source>
</evidence>
<keyword evidence="1" id="KW-0677">Repeat</keyword>
<proteinExistence type="predicted"/>
<evidence type="ECO:0000256" key="4">
    <source>
        <dbReference type="SAM" id="MobiDB-lite"/>
    </source>
</evidence>
<dbReference type="SMART" id="SM00360">
    <property type="entry name" value="RRM"/>
    <property type="match status" value="2"/>
</dbReference>
<dbReference type="GO" id="GO:0003729">
    <property type="term" value="F:mRNA binding"/>
    <property type="evidence" value="ECO:0007669"/>
    <property type="project" value="TreeGrafter"/>
</dbReference>
<dbReference type="Pfam" id="PF00076">
    <property type="entry name" value="RRM_1"/>
    <property type="match status" value="2"/>
</dbReference>
<evidence type="ECO:0000256" key="1">
    <source>
        <dbReference type="ARBA" id="ARBA00022737"/>
    </source>
</evidence>
<feature type="domain" description="RRM" evidence="5">
    <location>
        <begin position="6"/>
        <end position="82"/>
    </location>
</feature>
<feature type="region of interest" description="Disordered" evidence="4">
    <location>
        <begin position="85"/>
        <end position="104"/>
    </location>
</feature>
<feature type="compositionally biased region" description="Polar residues" evidence="4">
    <location>
        <begin position="87"/>
        <end position="96"/>
    </location>
</feature>
<accession>A0A8X8XFN7</accession>
<comment type="caution">
    <text evidence="6">The sequence shown here is derived from an EMBL/GenBank/DDBJ whole genome shotgun (WGS) entry which is preliminary data.</text>
</comment>
<dbReference type="PANTHER" id="PTHR48032:SF6">
    <property type="entry name" value="RNA-BINDING (RRM_RBD_RNP MOTIFS) FAMILY PROTEIN"/>
    <property type="match status" value="1"/>
</dbReference>
<dbReference type="SUPFAM" id="SSF54928">
    <property type="entry name" value="RNA-binding domain, RBD"/>
    <property type="match status" value="2"/>
</dbReference>
<dbReference type="PANTHER" id="PTHR48032">
    <property type="entry name" value="RNA-BINDING PROTEIN MUSASHI HOMOLOG RBP6"/>
    <property type="match status" value="1"/>
</dbReference>
<dbReference type="FunFam" id="3.30.70.330:FF:000051">
    <property type="entry name" value="Heterogeneous nuclear ribonucleoprotein 1"/>
    <property type="match status" value="1"/>
</dbReference>
<organism evidence="6">
    <name type="scientific">Salvia splendens</name>
    <name type="common">Scarlet sage</name>
    <dbReference type="NCBI Taxonomy" id="180675"/>
    <lineage>
        <taxon>Eukaryota</taxon>
        <taxon>Viridiplantae</taxon>
        <taxon>Streptophyta</taxon>
        <taxon>Embryophyta</taxon>
        <taxon>Tracheophyta</taxon>
        <taxon>Spermatophyta</taxon>
        <taxon>Magnoliopsida</taxon>
        <taxon>eudicotyledons</taxon>
        <taxon>Gunneridae</taxon>
        <taxon>Pentapetalae</taxon>
        <taxon>asterids</taxon>
        <taxon>lamiids</taxon>
        <taxon>Lamiales</taxon>
        <taxon>Lamiaceae</taxon>
        <taxon>Nepetoideae</taxon>
        <taxon>Mentheae</taxon>
        <taxon>Salviinae</taxon>
        <taxon>Salvia</taxon>
        <taxon>Salvia subgen. Calosphace</taxon>
        <taxon>core Calosphace</taxon>
    </lineage>
</organism>
<gene>
    <name evidence="6" type="ORF">SASPL_129798</name>
</gene>